<evidence type="ECO:0000256" key="4">
    <source>
        <dbReference type="SAM" id="MobiDB-lite"/>
    </source>
</evidence>
<gene>
    <name evidence="5" type="ORF">Cvel_29285</name>
</gene>
<name>A0A0G4HMU9_9ALVE</name>
<evidence type="ECO:0000256" key="1">
    <source>
        <dbReference type="ARBA" id="ARBA00022574"/>
    </source>
</evidence>
<feature type="region of interest" description="Disordered" evidence="4">
    <location>
        <begin position="48"/>
        <end position="77"/>
    </location>
</feature>
<reference evidence="5" key="1">
    <citation type="submission" date="2014-11" db="EMBL/GenBank/DDBJ databases">
        <authorList>
            <person name="Otto D Thomas"/>
            <person name="Naeem Raeece"/>
        </authorList>
    </citation>
    <scope>NUCLEOTIDE SEQUENCE</scope>
</reference>
<dbReference type="SUPFAM" id="SSF50978">
    <property type="entry name" value="WD40 repeat-like"/>
    <property type="match status" value="1"/>
</dbReference>
<dbReference type="InterPro" id="IPR036322">
    <property type="entry name" value="WD40_repeat_dom_sf"/>
</dbReference>
<dbReference type="SMART" id="SM00320">
    <property type="entry name" value="WD40"/>
    <property type="match status" value="2"/>
</dbReference>
<dbReference type="VEuPathDB" id="CryptoDB:Cvel_29285"/>
<evidence type="ECO:0000256" key="2">
    <source>
        <dbReference type="ARBA" id="ARBA00022737"/>
    </source>
</evidence>
<dbReference type="EMBL" id="CDMZ01003207">
    <property type="protein sequence ID" value="CEM45511.1"/>
    <property type="molecule type" value="Genomic_DNA"/>
</dbReference>
<keyword evidence="1" id="KW-0853">WD repeat</keyword>
<dbReference type="InterPro" id="IPR015943">
    <property type="entry name" value="WD40/YVTN_repeat-like_dom_sf"/>
</dbReference>
<evidence type="ECO:0000256" key="3">
    <source>
        <dbReference type="ARBA" id="ARBA00025740"/>
    </source>
</evidence>
<dbReference type="PANTHER" id="PTHR11227">
    <property type="entry name" value="WD-REPEAT PROTEIN INTERACTING WITH PHOSPHOINOSIDES WIPI -RELATED"/>
    <property type="match status" value="1"/>
</dbReference>
<dbReference type="AlphaFoldDB" id="A0A0G4HMU9"/>
<protein>
    <submittedName>
        <fullName evidence="5">Uncharacterized protein</fullName>
    </submittedName>
</protein>
<dbReference type="InterPro" id="IPR001680">
    <property type="entry name" value="WD40_rpt"/>
</dbReference>
<proteinExistence type="inferred from homology"/>
<dbReference type="Gene3D" id="2.130.10.10">
    <property type="entry name" value="YVTN repeat-like/Quinoprotein amine dehydrogenase"/>
    <property type="match status" value="1"/>
</dbReference>
<organism evidence="5">
    <name type="scientific">Chromera velia CCMP2878</name>
    <dbReference type="NCBI Taxonomy" id="1169474"/>
    <lineage>
        <taxon>Eukaryota</taxon>
        <taxon>Sar</taxon>
        <taxon>Alveolata</taxon>
        <taxon>Colpodellida</taxon>
        <taxon>Chromeraceae</taxon>
        <taxon>Chromera</taxon>
    </lineage>
</organism>
<feature type="region of interest" description="Disordered" evidence="4">
    <location>
        <begin position="211"/>
        <end position="238"/>
    </location>
</feature>
<feature type="compositionally biased region" description="Gly residues" evidence="4">
    <location>
        <begin position="211"/>
        <end position="232"/>
    </location>
</feature>
<sequence>MSSLTLYDNKKNEFLFLTFNQDYGCFACGTLNGFRVYNSDPFRETFRREFSKPDPDASADASGSTNPFASGAGGGGGNAVSRSQGIGIVEMLYRCNILALVGGGPNPKWAPNKVLLWDDRQERPIAELSFKLAVRAVKLSREVVVVAVETKLYLYRFRDLVLLDDIETVANPQGICAVASLKNGRVCLACPAMQKGRVLVIFYKNFNQQAGGGNQPEGEEPNGGAGGQGGGLDEADGPTRESMTIIAAHEHSLACLALSVDGRRLATASERGTLIRIFDTSLAQQLQEVRRGTEKVSITSIAFDKSVSWLAATSDKGTIHVWTVRQEGQTGGGPMAPAPVAQPTAATSEALAESGSAKRNPQYNLAGLGGLLPSYFSSEFTFAQYRIPFGRCLVAFGGEEHSVLAICEDGSYHKLRFDPTKGGDMTRVSK</sequence>
<feature type="region of interest" description="Disordered" evidence="4">
    <location>
        <begin position="328"/>
        <end position="355"/>
    </location>
</feature>
<dbReference type="GO" id="GO:0005737">
    <property type="term" value="C:cytoplasm"/>
    <property type="evidence" value="ECO:0007669"/>
    <property type="project" value="UniProtKB-ARBA"/>
</dbReference>
<dbReference type="PhylomeDB" id="A0A0G4HMU9"/>
<dbReference type="InterPro" id="IPR048720">
    <property type="entry name" value="PROPPIN"/>
</dbReference>
<keyword evidence="2" id="KW-0677">Repeat</keyword>
<dbReference type="Pfam" id="PF21032">
    <property type="entry name" value="PROPPIN"/>
    <property type="match status" value="1"/>
</dbReference>
<evidence type="ECO:0000313" key="5">
    <source>
        <dbReference type="EMBL" id="CEM45511.1"/>
    </source>
</evidence>
<accession>A0A0G4HMU9</accession>
<comment type="similarity">
    <text evidence="3">Belongs to the WD repeat PROPPIN family.</text>
</comment>